<keyword evidence="5 6" id="KW-0472">Membrane</keyword>
<dbReference type="Pfam" id="PF09851">
    <property type="entry name" value="SHOCT"/>
    <property type="match status" value="1"/>
</dbReference>
<evidence type="ECO:0000256" key="6">
    <source>
        <dbReference type="SAM" id="Phobius"/>
    </source>
</evidence>
<dbReference type="AlphaFoldDB" id="A0A6J6CC33"/>
<evidence type="ECO:0000259" key="8">
    <source>
        <dbReference type="Pfam" id="PF13396"/>
    </source>
</evidence>
<dbReference type="Pfam" id="PF13396">
    <property type="entry name" value="PLDc_N"/>
    <property type="match status" value="1"/>
</dbReference>
<evidence type="ECO:0000256" key="4">
    <source>
        <dbReference type="ARBA" id="ARBA00022989"/>
    </source>
</evidence>
<evidence type="ECO:0000256" key="3">
    <source>
        <dbReference type="ARBA" id="ARBA00022692"/>
    </source>
</evidence>
<dbReference type="InterPro" id="IPR027379">
    <property type="entry name" value="CLS_N"/>
</dbReference>
<dbReference type="EMBL" id="CAEZSR010000021">
    <property type="protein sequence ID" value="CAB4548727.1"/>
    <property type="molecule type" value="Genomic_DNA"/>
</dbReference>
<protein>
    <submittedName>
        <fullName evidence="9">Unannotated protein</fullName>
    </submittedName>
</protein>
<reference evidence="9" key="1">
    <citation type="submission" date="2020-05" db="EMBL/GenBank/DDBJ databases">
        <authorList>
            <person name="Chiriac C."/>
            <person name="Salcher M."/>
            <person name="Ghai R."/>
            <person name="Kavagutti S V."/>
        </authorList>
    </citation>
    <scope>NUCLEOTIDE SEQUENCE</scope>
</reference>
<dbReference type="InterPro" id="IPR018649">
    <property type="entry name" value="SHOCT"/>
</dbReference>
<evidence type="ECO:0000256" key="5">
    <source>
        <dbReference type="ARBA" id="ARBA00023136"/>
    </source>
</evidence>
<feature type="transmembrane region" description="Helical" evidence="6">
    <location>
        <begin position="12"/>
        <end position="32"/>
    </location>
</feature>
<evidence type="ECO:0000313" key="9">
    <source>
        <dbReference type="EMBL" id="CAB4548727.1"/>
    </source>
</evidence>
<evidence type="ECO:0000259" key="7">
    <source>
        <dbReference type="Pfam" id="PF09851"/>
    </source>
</evidence>
<name>A0A6J6CC33_9ZZZZ</name>
<keyword evidence="3 6" id="KW-0812">Transmembrane</keyword>
<dbReference type="GO" id="GO:0005886">
    <property type="term" value="C:plasma membrane"/>
    <property type="evidence" value="ECO:0007669"/>
    <property type="project" value="UniProtKB-SubCell"/>
</dbReference>
<evidence type="ECO:0000256" key="2">
    <source>
        <dbReference type="ARBA" id="ARBA00022475"/>
    </source>
</evidence>
<feature type="transmembrane region" description="Helical" evidence="6">
    <location>
        <begin position="44"/>
        <end position="64"/>
    </location>
</feature>
<feature type="domain" description="Cardiolipin synthase N-terminal" evidence="8">
    <location>
        <begin position="25"/>
        <end position="64"/>
    </location>
</feature>
<gene>
    <name evidence="9" type="ORF">UFOPK1493_00881</name>
</gene>
<feature type="domain" description="SHOCT" evidence="7">
    <location>
        <begin position="101"/>
        <end position="127"/>
    </location>
</feature>
<evidence type="ECO:0000256" key="1">
    <source>
        <dbReference type="ARBA" id="ARBA00004651"/>
    </source>
</evidence>
<keyword evidence="2" id="KW-1003">Cell membrane</keyword>
<accession>A0A6J6CC33</accession>
<keyword evidence="4 6" id="KW-1133">Transmembrane helix</keyword>
<organism evidence="9">
    <name type="scientific">freshwater metagenome</name>
    <dbReference type="NCBI Taxonomy" id="449393"/>
    <lineage>
        <taxon>unclassified sequences</taxon>
        <taxon>metagenomes</taxon>
        <taxon>ecological metagenomes</taxon>
    </lineage>
</organism>
<comment type="subcellular location">
    <subcellularLocation>
        <location evidence="1">Cell membrane</location>
        <topology evidence="1">Multi-pass membrane protein</topology>
    </subcellularLocation>
</comment>
<sequence length="128" mass="14154">MIARIGLGELLWSLLVLYFMVMYIIVSITIVIDIFRSDMSGGKKALWAICWLFFPVITMIVYLIKHGDDLAKRNLRAAQQQKEMTDAYIREAAGTGGAASELEKAKALHDSGAISADEYATLKAKILA</sequence>
<proteinExistence type="predicted"/>